<name>A0A183C4L8_GLOPA</name>
<feature type="region of interest" description="Disordered" evidence="16">
    <location>
        <begin position="2370"/>
        <end position="2399"/>
    </location>
</feature>
<dbReference type="PROSITE" id="PS51284">
    <property type="entry name" value="DOC"/>
    <property type="match status" value="1"/>
</dbReference>
<feature type="compositionally biased region" description="Low complexity" evidence="16">
    <location>
        <begin position="1006"/>
        <end position="1026"/>
    </location>
</feature>
<dbReference type="CDD" id="cd19799">
    <property type="entry name" value="Bbox2_MYCBP2"/>
    <property type="match status" value="1"/>
</dbReference>
<evidence type="ECO:0000313" key="21">
    <source>
        <dbReference type="Proteomes" id="UP000050741"/>
    </source>
</evidence>
<evidence type="ECO:0000256" key="12">
    <source>
        <dbReference type="ARBA" id="ARBA00023273"/>
    </source>
</evidence>
<evidence type="ECO:0000256" key="9">
    <source>
        <dbReference type="ARBA" id="ARBA00022771"/>
    </source>
</evidence>
<dbReference type="FunFam" id="3.30.40.10:FF:000078">
    <property type="entry name" value="E3 ubiquitin-protein ligase MYCBP2 isoform X1"/>
    <property type="match status" value="1"/>
</dbReference>
<keyword evidence="15" id="KW-0175">Coiled coil</keyword>
<keyword evidence="11" id="KW-0862">Zinc</keyword>
<dbReference type="Pfam" id="PF08005">
    <property type="entry name" value="PHR"/>
    <property type="match status" value="2"/>
</dbReference>
<dbReference type="WBParaSite" id="GPLIN_000781200">
    <property type="protein sequence ID" value="GPLIN_000781200"/>
    <property type="gene ID" value="GPLIN_000781200"/>
</dbReference>
<dbReference type="Gene3D" id="2.130.10.30">
    <property type="entry name" value="Regulator of chromosome condensation 1/beta-lactamase-inhibitor protein II"/>
    <property type="match status" value="3"/>
</dbReference>
<feature type="compositionally biased region" description="Basic and acidic residues" evidence="16">
    <location>
        <begin position="115"/>
        <end position="126"/>
    </location>
</feature>
<dbReference type="CDD" id="cd16463">
    <property type="entry name" value="RING-H2_PHR"/>
    <property type="match status" value="1"/>
</dbReference>
<evidence type="ECO:0000256" key="15">
    <source>
        <dbReference type="SAM" id="Coils"/>
    </source>
</evidence>
<dbReference type="Pfam" id="PF13540">
    <property type="entry name" value="RCC1_2"/>
    <property type="match status" value="1"/>
</dbReference>
<evidence type="ECO:0000256" key="16">
    <source>
        <dbReference type="SAM" id="MobiDB-lite"/>
    </source>
</evidence>
<reference evidence="21" key="1">
    <citation type="submission" date="2013-12" db="EMBL/GenBank/DDBJ databases">
        <authorList>
            <person name="Aslett M."/>
        </authorList>
    </citation>
    <scope>NUCLEOTIDE SEQUENCE [LARGE SCALE GENOMIC DNA]</scope>
    <source>
        <strain evidence="21">Lindley</strain>
    </source>
</reference>
<dbReference type="Gene3D" id="3.30.40.10">
    <property type="entry name" value="Zinc/RING finger domain, C3HC4 (zinc finger)"/>
    <property type="match status" value="1"/>
</dbReference>
<dbReference type="InterPro" id="IPR013083">
    <property type="entry name" value="Znf_RING/FYVE/PHD"/>
</dbReference>
<dbReference type="InterPro" id="IPR004939">
    <property type="entry name" value="APC_su10/DOC_dom"/>
</dbReference>
<keyword evidence="21" id="KW-1185">Reference proteome</keyword>
<dbReference type="InterPro" id="IPR008979">
    <property type="entry name" value="Galactose-bd-like_sf"/>
</dbReference>
<evidence type="ECO:0000259" key="19">
    <source>
        <dbReference type="PROSITE" id="PS51284"/>
    </source>
</evidence>
<feature type="region of interest" description="Disordered" evidence="16">
    <location>
        <begin position="1731"/>
        <end position="1758"/>
    </location>
</feature>
<accession>A0A183C4L8</accession>
<feature type="region of interest" description="Disordered" evidence="16">
    <location>
        <begin position="1996"/>
        <end position="2026"/>
    </location>
</feature>
<comment type="subcellular location">
    <subcellularLocation>
        <location evidence="2">Cell projection</location>
        <location evidence="2">Axon</location>
    </subcellularLocation>
</comment>
<comment type="catalytic activity">
    <reaction evidence="1">
        <text>[E2 ubiquitin-conjugating enzyme]-S-ubiquitinyl-L-cysteine + [acceptor protein]-L-threonine = [E2 ubiquitin-conjugating enzyme]-L-cysteine + [acceptor protein]-3-O-ubiquitinyl-L-threonine.</text>
        <dbReference type="EC" id="2.3.2.33"/>
    </reaction>
</comment>
<dbReference type="GO" id="GO:0016567">
    <property type="term" value="P:protein ubiquitination"/>
    <property type="evidence" value="ECO:0007669"/>
    <property type="project" value="UniProtKB-UniPathway"/>
</dbReference>
<evidence type="ECO:0000256" key="8">
    <source>
        <dbReference type="ARBA" id="ARBA00022737"/>
    </source>
</evidence>
<proteinExistence type="inferred from homology"/>
<evidence type="ECO:0000256" key="1">
    <source>
        <dbReference type="ARBA" id="ARBA00000333"/>
    </source>
</evidence>
<keyword evidence="12" id="KW-0966">Cell projection</keyword>
<evidence type="ECO:0000259" key="18">
    <source>
        <dbReference type="PROSITE" id="PS50119"/>
    </source>
</evidence>
<feature type="region of interest" description="Disordered" evidence="16">
    <location>
        <begin position="4067"/>
        <end position="4095"/>
    </location>
</feature>
<dbReference type="Gene3D" id="2.60.120.820">
    <property type="entry name" value="PHR domain"/>
    <property type="match status" value="2"/>
</dbReference>
<feature type="compositionally biased region" description="Polar residues" evidence="16">
    <location>
        <begin position="990"/>
        <end position="1001"/>
    </location>
</feature>
<evidence type="ECO:0000256" key="4">
    <source>
        <dbReference type="ARBA" id="ARBA00005415"/>
    </source>
</evidence>
<evidence type="ECO:0000259" key="17">
    <source>
        <dbReference type="PROSITE" id="PS50089"/>
    </source>
</evidence>
<dbReference type="SMART" id="SM00184">
    <property type="entry name" value="RING"/>
    <property type="match status" value="1"/>
</dbReference>
<dbReference type="SMART" id="SM00336">
    <property type="entry name" value="BBOX"/>
    <property type="match status" value="1"/>
</dbReference>
<dbReference type="GO" id="GO:0005634">
    <property type="term" value="C:nucleus"/>
    <property type="evidence" value="ECO:0007669"/>
    <property type="project" value="TreeGrafter"/>
</dbReference>
<dbReference type="Proteomes" id="UP000050741">
    <property type="component" value="Unassembled WGS sequence"/>
</dbReference>
<feature type="domain" description="B box-type" evidence="18">
    <location>
        <begin position="3949"/>
        <end position="3997"/>
    </location>
</feature>
<dbReference type="InterPro" id="IPR017896">
    <property type="entry name" value="4Fe4S_Fe-S-bd"/>
</dbReference>
<keyword evidence="8" id="KW-0677">Repeat</keyword>
<evidence type="ECO:0000259" key="20">
    <source>
        <dbReference type="PROSITE" id="PS51379"/>
    </source>
</evidence>
<evidence type="ECO:0000256" key="6">
    <source>
        <dbReference type="ARBA" id="ARBA00022679"/>
    </source>
</evidence>
<feature type="compositionally biased region" description="Basic and acidic residues" evidence="16">
    <location>
        <begin position="1141"/>
        <end position="1155"/>
    </location>
</feature>
<dbReference type="InterPro" id="IPR000408">
    <property type="entry name" value="Reg_chr_condens"/>
</dbReference>
<dbReference type="EC" id="2.3.2.33" evidence="5"/>
<dbReference type="InterPro" id="IPR009091">
    <property type="entry name" value="RCC1/BLIP-II"/>
</dbReference>
<dbReference type="SUPFAM" id="SSF49785">
    <property type="entry name" value="Galactose-binding domain-like"/>
    <property type="match status" value="1"/>
</dbReference>
<comment type="similarity">
    <text evidence="4">Belongs to the RING-Cys relay (RCR) family.</text>
</comment>
<dbReference type="InterPro" id="IPR012983">
    <property type="entry name" value="PHR"/>
</dbReference>
<evidence type="ECO:0000256" key="13">
    <source>
        <dbReference type="PROSITE-ProRule" id="PRU00024"/>
    </source>
</evidence>
<dbReference type="GO" id="GO:0008270">
    <property type="term" value="F:zinc ion binding"/>
    <property type="evidence" value="ECO:0007669"/>
    <property type="project" value="UniProtKB-KW"/>
</dbReference>
<reference evidence="21" key="2">
    <citation type="submission" date="2014-05" db="EMBL/GenBank/DDBJ databases">
        <title>The genome and life-stage specific transcriptomes of Globodera pallida elucidate key aspects of plant parasitism by a cyst nematode.</title>
        <authorList>
            <person name="Cotton J.A."/>
            <person name="Lilley C.J."/>
            <person name="Jones L.M."/>
            <person name="Kikuchi T."/>
            <person name="Reid A.J."/>
            <person name="Thorpe P."/>
            <person name="Tsai I.J."/>
            <person name="Beasley H."/>
            <person name="Blok V."/>
            <person name="Cock P.J.A."/>
            <person name="Van den Akker S.E."/>
            <person name="Holroyd N."/>
            <person name="Hunt M."/>
            <person name="Mantelin S."/>
            <person name="Naghra H."/>
            <person name="Pain A."/>
            <person name="Palomares-Rius J.E."/>
            <person name="Zarowiecki M."/>
            <person name="Berriman M."/>
            <person name="Jones J.T."/>
            <person name="Urwin P.E."/>
        </authorList>
    </citation>
    <scope>NUCLEOTIDE SEQUENCE [LARGE SCALE GENOMIC DNA]</scope>
    <source>
        <strain evidence="21">Lindley</strain>
    </source>
</reference>
<dbReference type="SUPFAM" id="SSF57850">
    <property type="entry name" value="RING/U-box"/>
    <property type="match status" value="1"/>
</dbReference>
<sequence length="4477" mass="490889">MWSSASPAHVPSKFGYPQKCQTKLLRVTGEEGPLLNTLPLMSYFLRNFPHPLDELATLLGHGHEDEHQMFQAVRCKWMDLLEKASERRFGKWRQLCWGREHGEKADVFCSHNAAQKRDQPENERNECQQQQQENWENAEANEAKQRLMLGDTALDSLDVVAAPSAFGADAIAQAIVYRLCGIFGEEDGTASPPIEASDCTNPADEWAINRNRGRPFLQNISPKNKTAAKTPDLVGIGLESLFSVLLELNRREPDLCARSLQSLLQLLQVLEAGTLGTQPRAMLARMHELLRELRREGNAQVSAVANACMMSLAVASGHPEFLFAAVYALLCEPKRYVPFNQLASSTNLLPRNLQSMALTVQRHILNIKPGQDSKWMSDPLEHRPLVCEFDVIYTGSALFEDRSDGICRGCAFVYLLTVYGFFKLGTGLCETRAGEVLVCNEAVRFNDGSSLYVSNGSLYLRHRHSARLWVLDTETLREIGEIMLPSALVSQGLLFSDGRQFWLAALDDQWHLVCTPLDDSFVPISGEQSPNSADGDVRLMECEFCAFGELEETHEQMLRSIPAKLRGITADLQLGLGIGFLLSRCGKVFFAGSASDSDFGLCSPPTPFGCWTRLNVPEPIVSMAFESNSRTLVLRSGAGNLWLVGAQQAKTFGKSPKRRQPSKETTAPVARRLKVPSKKKCVSVSVASVGGGSLALVTESGRVFLLGRHVLNNAQHAQATLQQMSPHANAPQSLLGMENIALAQVALGKTHLAGIAKNGALYATGLNNQNQCGRRANNSKISKKRNHCRLAAWPWDWLSVVTLWQSVFRRSGVRFRLRSVFSSDTFWLLDSSQRAGADRVDGLRVQQPDARPPLGGRQFVVGRCAASKTFGKSPKRRQPSKETTAPVARRLKVPSKKKCVSVSVASVGGGSLALVTESGRVFLLGRHVLNNAQHAQATLQQMSPHANAPQSLLGMENIALAQVALGKTHLAGIAKNGALYATGLNNQNQCGRAGEQQQNQQEKSRAQSASQAGARPSEFSAISSNSQSVSSSNSSSCCQFCSLSQHLFVDDLASLCVRCGQCSARGSACPFSKSKSGGGTACACARSGPSCCVRCGLCKECVQTDRRAHAARKQASPKAVRLQQLTTARGTTLCKAPLAREEEISEPGRARRTEEGMSGGITSGTTRVFPPERVLLQPQPNIKVSTVSVGNFHTVVLSADNQVYTFGANTHGQLGTGDTKSLTGVHKLAFPANIQIVQAVAGANHSVLRTIDGRLITFGAHKAGQLGRRRIATPASSPSGVTAVRQWFAEPGFVPGFGQAYGRLANWASAQGDRTVVQVQQQLISRAELADGRITASGDVLMVLPSAAGRAQQHKNNTRGYFMVGWNNNGTGTATGDRMALLRFRHRIWPTRQAQRTELDLGLCSFCFDPRHLNLLWAYDPVRMRVFALSDVPPPTGHGQEANEPQSLLKHRQMVMRSTELMVPTSVEDESEFDQQGSTEISQARFSDVQLAIFLLSTVHTLCLAISAGAKQQELPNKIDQCAKSDDSEVVELDTDCAAASLDGVIRSVADRNCRVVRRFENFGGGWGYSAHCVEAIQFMTNKEVMFCGVGLFGGRGEYTARLKLYRAIEDEVETEETEQQHCVELLAETDEVLYECAPRETATLQLERPIPIRRSRWHLIWVQIQGPSSDCGAGGQEAVQVEMSADTENTSDSLVELHFRASPLSNNGTNVEVGQIPELYFLPVMDGEGEEPCSTAARDDGSTQKFKPKSANSDHPHDHDHLLIVSVSPFFHNICPSSIQQLLHIIEWALEGVFRPGTEETGELINCDALWRQERAAFVAVLAVRLIRHFLHVPSGDRAHPEGLVAFHRLLKCILSRQTLGQDNRISTFVMAEAALAYTILAYKFAPNPALFRMRLVDQITRKRENTAKNWWLLALLCSMRRMKKNLLQIIKISSAAANEKDAKGQKRRSAEMAERMWRDEQSAKVSWQSDECPPLTILKFLCEIAFGEMSDDLEEENAKNGPMGRREGAGGYDAISGEESDNNKTARGINIAEEHPDNRLSDRLNSVAQHLITSIGHLLITRALPRPKTRGGSPALFQSPSRFRHISPQAQWEVGANQQASAWDAVAFRVEGHGIALAGVGIFSGSSTGPEHFELELVQNQCPSSSDSASGERNWRLVERVTGRPDTFPTQIVPFAHLCPLKPGICYAVKVRFGGAGKTLYGEGGILSVKLRDQIRLHFLPCDLSRNGTTVSRGQFPFLLFSVVDAEDKSAGGAEGEEEEEKAVEREKSPAEELFLHLLRQIVQRMSRRMVHRTTASEDLLRPGEQRMCAALLALANVWVEGCPRRAFDVVAVLDEVILLSFCVIALFKATPILAHVNAAAGEEQDGHGLDLGGSASSGPNHERHLMDGATSSASSSSGINLVAVDSKLPLKANFCSSTSSSAPSQSPLPTVTVESLHPYRPGQLTVHQINVPHSDFLCVHFDSQCQTAQPTDSVWVYVKGNGENILPVANFHGRNWPRGQLLVPGDCLWVILESGPRQLENDHNNAFGFRCSVEPISAQKANSVQPNVSLERHFVWCLSNACRALLGSGGRGGQLQMNNKSLHELLARHGCLLLRGMHFGLPNGTMPSMAQLTEQSEFGVDQQQGTKELVFLKEFAEGQHPELSAFLCHQPVVSLVNSYLKIVGPEDVRVGNPVEINFVVRDQHKREVAPVGQLEVTVTLSSGAMEGSVDDAEGGATDWGGLKAEQTKIAFRPVPCGRALYQCVSAIAQFAHWSLEELRFAFVFTRPLRNRLRLCARGDKSEILSAIWTPQRVGTYLLQCAVDGIALSGQITVLEVREGQNRRSENPANSLRAQNFAHSDVKTQFANANAKVDSGPPLKSAHFPASSPFFALKVRVHCSLSAPQIGLVHRGSSLQYAEVLRNEDGVWLRITEETKRDILGIGNKVQMESEAWVLQLNAHLQTEFLQLCPSPSVDGGNFLAQQPPPQLQQLSTTGHDGHKALPFPSKKAISPQLFEAFRWVFVAAAWHSSETDGCTAEELIKAAQSLLEFGSSGQRRWDTAQGHGNASQMPPALRTAATAWRKLSDKLLDEILMQKSQSFGVSDEEILSQPAAHSSEGPTTAFVPCELCGGRRVPPPFGKHLGQEHPGCGGEAGTFGYNSAGHWAIGGGSGKCGESGGGPAVWYSFCARCRDKKLRIFNKTDSGSEEMAQRMKRNAQFLLELNCPEGVESAEKKGQKAVLEVQMYPKALNTINKFAPEGRGVPKWHSSVPCGDAVGFLPSSYAFADQRLTAADSSRSVPSGAVLLADPCSRLPSSLDHILNFVLASHHLPSLRANFRSSFFSSIAFSFAFRLWGWLIRLATSHQSVSDVIWHFLSALPPLSPRAPLRPHPAQLCPLAGPLPVLRMVSEFHALLHSLAVVLQSSAEGADPRFKCLRASDLTALCFRAWTFQLTDHEQSLLPVIRSLLSAVGNALGTSSDTTLTTESANSTQKLREKSLNVSNEHNLCFQLQLEDLSTEGQLDASSRAQMVGCLIDGSCDTFWESGEEERGRTERRLGVNFGTGAKMMALYIDNISDEGFRVARVSITSGSGRREDQVVQGDEAEQQLLLLDTSLDTDFSGWIKCAIDGLKRVEINLWGDELGCRVRQLRILGIRESSTPNGVPSGAIPVERVPREVLPPKSVSHQLLFSSGAQSDAFALFQSLATQVLCDRIAPEGTEGTDDNALREQVLDMVSARAQLMHPLQQFVGTHLANAVQREVQSLRAHRKRNFSYINALLHLLVRMNSSAAQPTQELIDQRLLMALSDLWLFAPEVVQKKALNAFECLIAGGQTETKVPEDIEVAVKERVVGAVRRQQLAKHTIETFSRDVPLHWSVDRHSSAETAHLVIRFLRGLRPCPWRSALRVQIGHFVLRLCTSVRESLSKGNSLADCVRCAAFWLSVAALTAMDGTDWLEEVPAYQRMKSATDCSRAPLCDNHDDGRTRAQLRCQTCALSLCRDCFAVLHLSRRNQSHRAQPIVAGLLGSTVPRMDFHEGCNRLRLASTDQHQPLLLVLVNPNSLVGLVELGTEVGKMPNSRKSTVCAVMPSSSSSLASSRKSSAAQDTTPKALEEGGEEGMGEQIKLAAEDKCRFCASKLSTAEQRLNGFCEFEECRQKDTLACESILPCGHLCQGVRDERQCPPCLQCQSDQFHQDADDLCAICFSERLGEAPCVQLRCLHFFHWRCVRTALEKRWPGPRISFRFMQCPLCKGNIEHPAFEDLLVPLKELENDVKRKARLRLEYERGGGMVKIEHPAFEDLLVPLKELENDVKRKARLRLEYERGGGWGTAPAATSSESAGDESALLETALDKYMYVQCSRCLKAYFGGESQCQLGLEEVGFGTEFDPAELVCGGCAAEMGHDGAVVCERHGTDFLEFKCRFCCSVAVYFCFGTTHFCAACHSDFQRLVQLPRHALPKCPVAPRAVQMPDLEPCPLRIASHPPTGEEFALGCGICRNLRTF</sequence>
<keyword evidence="6" id="KW-0808">Transferase</keyword>
<dbReference type="PROSITE" id="PS50012">
    <property type="entry name" value="RCC1_3"/>
    <property type="match status" value="1"/>
</dbReference>
<dbReference type="GO" id="GO:0005886">
    <property type="term" value="C:plasma membrane"/>
    <property type="evidence" value="ECO:0007669"/>
    <property type="project" value="TreeGrafter"/>
</dbReference>
<feature type="region of interest" description="Disordered" evidence="16">
    <location>
        <begin position="113"/>
        <end position="135"/>
    </location>
</feature>
<feature type="domain" description="DOC" evidence="19">
    <location>
        <begin position="3472"/>
        <end position="3658"/>
    </location>
</feature>
<protein>
    <recommendedName>
        <fullName evidence="5">RCR-type E3 ubiquitin transferase</fullName>
        <ecNumber evidence="5">2.3.2.33</ecNumber>
    </recommendedName>
</protein>
<dbReference type="PROSITE" id="PS51379">
    <property type="entry name" value="4FE4S_FER_2"/>
    <property type="match status" value="1"/>
</dbReference>
<feature type="region of interest" description="Disordered" evidence="16">
    <location>
        <begin position="1141"/>
        <end position="1164"/>
    </location>
</feature>
<dbReference type="GO" id="GO:0099174">
    <property type="term" value="P:regulation of presynapse organization"/>
    <property type="evidence" value="ECO:0007669"/>
    <property type="project" value="UniProtKB-ARBA"/>
</dbReference>
<dbReference type="GO" id="GO:0008582">
    <property type="term" value="P:regulation of synaptic assembly at neuromuscular junction"/>
    <property type="evidence" value="ECO:0007669"/>
    <property type="project" value="TreeGrafter"/>
</dbReference>
<feature type="repeat" description="RCC1" evidence="14">
    <location>
        <begin position="1201"/>
        <end position="1252"/>
    </location>
</feature>
<dbReference type="Gene3D" id="2.60.120.260">
    <property type="entry name" value="Galactose-binding domain-like"/>
    <property type="match status" value="1"/>
</dbReference>
<evidence type="ECO:0000256" key="7">
    <source>
        <dbReference type="ARBA" id="ARBA00022723"/>
    </source>
</evidence>
<organism evidence="21 22">
    <name type="scientific">Globodera pallida</name>
    <name type="common">Potato cyst nematode worm</name>
    <name type="synonym">Heterodera pallida</name>
    <dbReference type="NCBI Taxonomy" id="36090"/>
    <lineage>
        <taxon>Eukaryota</taxon>
        <taxon>Metazoa</taxon>
        <taxon>Ecdysozoa</taxon>
        <taxon>Nematoda</taxon>
        <taxon>Chromadorea</taxon>
        <taxon>Rhabditida</taxon>
        <taxon>Tylenchina</taxon>
        <taxon>Tylenchomorpha</taxon>
        <taxon>Tylenchoidea</taxon>
        <taxon>Heteroderidae</taxon>
        <taxon>Heteroderinae</taxon>
        <taxon>Globodera</taxon>
    </lineage>
</organism>
<dbReference type="GO" id="GO:0061630">
    <property type="term" value="F:ubiquitin protein ligase activity"/>
    <property type="evidence" value="ECO:0007669"/>
    <property type="project" value="UniProtKB-EC"/>
</dbReference>
<evidence type="ECO:0000256" key="11">
    <source>
        <dbReference type="ARBA" id="ARBA00022833"/>
    </source>
</evidence>
<keyword evidence="10" id="KW-0833">Ubl conjugation pathway</keyword>
<comment type="pathway">
    <text evidence="3">Protein modification; protein ubiquitination.</text>
</comment>
<keyword evidence="9 13" id="KW-0863">Zinc-finger</keyword>
<dbReference type="PROSITE" id="PS50089">
    <property type="entry name" value="ZF_RING_2"/>
    <property type="match status" value="1"/>
</dbReference>
<evidence type="ECO:0000256" key="2">
    <source>
        <dbReference type="ARBA" id="ARBA00004489"/>
    </source>
</evidence>
<dbReference type="InterPro" id="IPR000315">
    <property type="entry name" value="Znf_B-box"/>
</dbReference>
<feature type="domain" description="4Fe-4S ferredoxin-type" evidence="20">
    <location>
        <begin position="1045"/>
        <end position="1079"/>
    </location>
</feature>
<dbReference type="InterPro" id="IPR001841">
    <property type="entry name" value="Znf_RING"/>
</dbReference>
<keyword evidence="7" id="KW-0479">Metal-binding</keyword>
<dbReference type="PROSITE" id="PS50119">
    <property type="entry name" value="ZF_BBOX"/>
    <property type="match status" value="1"/>
</dbReference>
<dbReference type="GO" id="GO:0030424">
    <property type="term" value="C:axon"/>
    <property type="evidence" value="ECO:0007669"/>
    <property type="project" value="UniProtKB-SubCell"/>
</dbReference>
<feature type="domain" description="RING-type" evidence="17">
    <location>
        <begin position="4177"/>
        <end position="4228"/>
    </location>
</feature>
<dbReference type="GO" id="GO:0007411">
    <property type="term" value="P:axon guidance"/>
    <property type="evidence" value="ECO:0007669"/>
    <property type="project" value="TreeGrafter"/>
</dbReference>
<dbReference type="UniPathway" id="UPA00143"/>
<feature type="coiled-coil region" evidence="15">
    <location>
        <begin position="4243"/>
        <end position="4301"/>
    </location>
</feature>
<dbReference type="InterPro" id="IPR038648">
    <property type="entry name" value="PHR_sf"/>
</dbReference>
<evidence type="ECO:0000313" key="22">
    <source>
        <dbReference type="WBParaSite" id="GPLIN_000781200"/>
    </source>
</evidence>
<evidence type="ECO:0000256" key="10">
    <source>
        <dbReference type="ARBA" id="ARBA00022786"/>
    </source>
</evidence>
<evidence type="ECO:0000256" key="5">
    <source>
        <dbReference type="ARBA" id="ARBA00012249"/>
    </source>
</evidence>
<dbReference type="PANTHER" id="PTHR45943">
    <property type="entry name" value="E3 UBIQUITIN-PROTEIN LIGASE MYCBP2"/>
    <property type="match status" value="1"/>
</dbReference>
<reference evidence="22" key="3">
    <citation type="submission" date="2016-06" db="UniProtKB">
        <authorList>
            <consortium name="WormBaseParasite"/>
        </authorList>
    </citation>
    <scope>IDENTIFICATION</scope>
</reference>
<dbReference type="SMART" id="SM01337">
    <property type="entry name" value="APC10"/>
    <property type="match status" value="1"/>
</dbReference>
<feature type="compositionally biased region" description="Low complexity" evidence="16">
    <location>
        <begin position="4067"/>
        <end position="4080"/>
    </location>
</feature>
<dbReference type="PANTHER" id="PTHR45943:SF1">
    <property type="entry name" value="E3 UBIQUITIN-PROTEIN LIGASE MYCBP2"/>
    <property type="match status" value="1"/>
</dbReference>
<feature type="region of interest" description="Disordered" evidence="16">
    <location>
        <begin position="990"/>
        <end position="1026"/>
    </location>
</feature>
<evidence type="ECO:0000256" key="14">
    <source>
        <dbReference type="PROSITE-ProRule" id="PRU00235"/>
    </source>
</evidence>
<evidence type="ECO:0000256" key="3">
    <source>
        <dbReference type="ARBA" id="ARBA00004906"/>
    </source>
</evidence>
<dbReference type="SUPFAM" id="SSF50985">
    <property type="entry name" value="RCC1/BLIP-II"/>
    <property type="match status" value="2"/>
</dbReference>